<proteinExistence type="inferred from homology"/>
<dbReference type="eggNOG" id="KOG2239">
    <property type="taxonomic scope" value="Eukaryota"/>
</dbReference>
<dbReference type="InterPro" id="IPR002182">
    <property type="entry name" value="NB-ARC"/>
</dbReference>
<dbReference type="Pfam" id="PF01849">
    <property type="entry name" value="NAC"/>
    <property type="match status" value="1"/>
</dbReference>
<evidence type="ECO:0000256" key="2">
    <source>
        <dbReference type="ARBA" id="ARBA00022741"/>
    </source>
</evidence>
<dbReference type="InterPro" id="IPR057135">
    <property type="entry name" value="At4g27190-like_LRR"/>
</dbReference>
<dbReference type="Gene3D" id="3.40.50.300">
    <property type="entry name" value="P-loop containing nucleotide triphosphate hydrolases"/>
    <property type="match status" value="1"/>
</dbReference>
<protein>
    <submittedName>
        <fullName evidence="6">Disease resistance protein (CC-NBS-LRR class) family protein</fullName>
    </submittedName>
</protein>
<evidence type="ECO:0000259" key="5">
    <source>
        <dbReference type="SMART" id="SM00382"/>
    </source>
</evidence>
<dbReference type="EnsemblPlants" id="KEH39710">
    <property type="protein sequence ID" value="KEH39710"/>
    <property type="gene ID" value="MTR_1g006975"/>
</dbReference>
<dbReference type="HOGENOM" id="CLU_000427_3_0_1"/>
<dbReference type="PANTHER" id="PTHR33463:SF105">
    <property type="entry name" value="AND NB-ARC DOMAIN DISEASE RESISTANCE PROTEIN, PUTATIVE-RELATED"/>
    <property type="match status" value="1"/>
</dbReference>
<organism evidence="6 8">
    <name type="scientific">Medicago truncatula</name>
    <name type="common">Barrel medic</name>
    <name type="synonym">Medicago tribuloides</name>
    <dbReference type="NCBI Taxonomy" id="3880"/>
    <lineage>
        <taxon>Eukaryota</taxon>
        <taxon>Viridiplantae</taxon>
        <taxon>Streptophyta</taxon>
        <taxon>Embryophyta</taxon>
        <taxon>Tracheophyta</taxon>
        <taxon>Spermatophyta</taxon>
        <taxon>Magnoliopsida</taxon>
        <taxon>eudicotyledons</taxon>
        <taxon>Gunneridae</taxon>
        <taxon>Pentapetalae</taxon>
        <taxon>rosids</taxon>
        <taxon>fabids</taxon>
        <taxon>Fabales</taxon>
        <taxon>Fabaceae</taxon>
        <taxon>Papilionoideae</taxon>
        <taxon>50 kb inversion clade</taxon>
        <taxon>NPAAA clade</taxon>
        <taxon>Hologalegina</taxon>
        <taxon>IRL clade</taxon>
        <taxon>Trifolieae</taxon>
        <taxon>Medicago</taxon>
    </lineage>
</organism>
<evidence type="ECO:0000256" key="4">
    <source>
        <dbReference type="ARBA" id="ARBA00022840"/>
    </source>
</evidence>
<dbReference type="EMBL" id="CM001217">
    <property type="protein sequence ID" value="KEH39710.1"/>
    <property type="molecule type" value="Genomic_DNA"/>
</dbReference>
<dbReference type="InterPro" id="IPR003593">
    <property type="entry name" value="AAA+_ATPase"/>
</dbReference>
<dbReference type="SUPFAM" id="SSF52047">
    <property type="entry name" value="RNI-like"/>
    <property type="match status" value="2"/>
</dbReference>
<dbReference type="InterPro" id="IPR042197">
    <property type="entry name" value="Apaf_helical"/>
</dbReference>
<evidence type="ECO:0000256" key="1">
    <source>
        <dbReference type="ARBA" id="ARBA00008894"/>
    </source>
</evidence>
<reference evidence="6 8" key="1">
    <citation type="journal article" date="2011" name="Nature">
        <title>The Medicago genome provides insight into the evolution of rhizobial symbioses.</title>
        <authorList>
            <person name="Young N.D."/>
            <person name="Debelle F."/>
            <person name="Oldroyd G.E."/>
            <person name="Geurts R."/>
            <person name="Cannon S.B."/>
            <person name="Udvardi M.K."/>
            <person name="Benedito V.A."/>
            <person name="Mayer K.F."/>
            <person name="Gouzy J."/>
            <person name="Schoof H."/>
            <person name="Van de Peer Y."/>
            <person name="Proost S."/>
            <person name="Cook D.R."/>
            <person name="Meyers B.C."/>
            <person name="Spannagl M."/>
            <person name="Cheung F."/>
            <person name="De Mita S."/>
            <person name="Krishnakumar V."/>
            <person name="Gundlach H."/>
            <person name="Zhou S."/>
            <person name="Mudge J."/>
            <person name="Bharti A.K."/>
            <person name="Murray J.D."/>
            <person name="Naoumkina M.A."/>
            <person name="Rosen B."/>
            <person name="Silverstein K.A."/>
            <person name="Tang H."/>
            <person name="Rombauts S."/>
            <person name="Zhao P.X."/>
            <person name="Zhou P."/>
            <person name="Barbe V."/>
            <person name="Bardou P."/>
            <person name="Bechner M."/>
            <person name="Bellec A."/>
            <person name="Berger A."/>
            <person name="Berges H."/>
            <person name="Bidwell S."/>
            <person name="Bisseling T."/>
            <person name="Choisne N."/>
            <person name="Couloux A."/>
            <person name="Denny R."/>
            <person name="Deshpande S."/>
            <person name="Dai X."/>
            <person name="Doyle J.J."/>
            <person name="Dudez A.M."/>
            <person name="Farmer A.D."/>
            <person name="Fouteau S."/>
            <person name="Franken C."/>
            <person name="Gibelin C."/>
            <person name="Gish J."/>
            <person name="Goldstein S."/>
            <person name="Gonzalez A.J."/>
            <person name="Green P.J."/>
            <person name="Hallab A."/>
            <person name="Hartog M."/>
            <person name="Hua A."/>
            <person name="Humphray S.J."/>
            <person name="Jeong D.H."/>
            <person name="Jing Y."/>
            <person name="Jocker A."/>
            <person name="Kenton S.M."/>
            <person name="Kim D.J."/>
            <person name="Klee K."/>
            <person name="Lai H."/>
            <person name="Lang C."/>
            <person name="Lin S."/>
            <person name="Macmil S.L."/>
            <person name="Magdelenat G."/>
            <person name="Matthews L."/>
            <person name="McCorrison J."/>
            <person name="Monaghan E.L."/>
            <person name="Mun J.H."/>
            <person name="Najar F.Z."/>
            <person name="Nicholson C."/>
            <person name="Noirot C."/>
            <person name="O'Bleness M."/>
            <person name="Paule C.R."/>
            <person name="Poulain J."/>
            <person name="Prion F."/>
            <person name="Qin B."/>
            <person name="Qu C."/>
            <person name="Retzel E.F."/>
            <person name="Riddle C."/>
            <person name="Sallet E."/>
            <person name="Samain S."/>
            <person name="Samson N."/>
            <person name="Sanders I."/>
            <person name="Saurat O."/>
            <person name="Scarpelli C."/>
            <person name="Schiex T."/>
            <person name="Segurens B."/>
            <person name="Severin A.J."/>
            <person name="Sherrier D.J."/>
            <person name="Shi R."/>
            <person name="Sims S."/>
            <person name="Singer S.R."/>
            <person name="Sinharoy S."/>
            <person name="Sterck L."/>
            <person name="Viollet A."/>
            <person name="Wang B.B."/>
            <person name="Wang K."/>
            <person name="Wang M."/>
            <person name="Wang X."/>
            <person name="Warfsmann J."/>
            <person name="Weissenbach J."/>
            <person name="White D.D."/>
            <person name="White J.D."/>
            <person name="Wiley G.B."/>
            <person name="Wincker P."/>
            <person name="Xing Y."/>
            <person name="Yang L."/>
            <person name="Yao Z."/>
            <person name="Ying F."/>
            <person name="Zhai J."/>
            <person name="Zhou L."/>
            <person name="Zuber A."/>
            <person name="Denarie J."/>
            <person name="Dixon R.A."/>
            <person name="May G.D."/>
            <person name="Schwartz D.C."/>
            <person name="Rogers J."/>
            <person name="Quetier F."/>
            <person name="Town C.D."/>
            <person name="Roe B.A."/>
        </authorList>
    </citation>
    <scope>NUCLEOTIDE SEQUENCE [LARGE SCALE GENOMIC DNA]</scope>
    <source>
        <strain evidence="6">A17</strain>
        <strain evidence="7 8">cv. Jemalong A17</strain>
    </source>
</reference>
<keyword evidence="2" id="KW-0547">Nucleotide-binding</keyword>
<dbReference type="Pfam" id="PF23247">
    <property type="entry name" value="LRR_RPS2"/>
    <property type="match status" value="4"/>
</dbReference>
<dbReference type="SUPFAM" id="SSF52058">
    <property type="entry name" value="L domain-like"/>
    <property type="match status" value="1"/>
</dbReference>
<dbReference type="InterPro" id="IPR027417">
    <property type="entry name" value="P-loop_NTPase"/>
</dbReference>
<name>A0A072VNI6_MEDTR</name>
<dbReference type="Gene3D" id="3.80.10.10">
    <property type="entry name" value="Ribonuclease Inhibitor"/>
    <property type="match status" value="4"/>
</dbReference>
<dbReference type="Pfam" id="PF00931">
    <property type="entry name" value="NB-ARC"/>
    <property type="match status" value="1"/>
</dbReference>
<dbReference type="SUPFAM" id="SSF52540">
    <property type="entry name" value="P-loop containing nucleoside triphosphate hydrolases"/>
    <property type="match status" value="1"/>
</dbReference>
<evidence type="ECO:0000256" key="3">
    <source>
        <dbReference type="ARBA" id="ARBA00022821"/>
    </source>
</evidence>
<sequence>MEFLTELAKEAISKLGELAVESTLKQIEYMTHYKKIIADLEEEHDKLEGVKEALQGWVDTKRMNREGIEPNIQNWLNDVAAFENVLKSFYEDKVKMNKKCFGGKCPNLTYNYSLGKQASKSIEYITKLKEEKNEFQLISYHKAPPTLGSTFTEDIKSLESRKKIITEIIDKLKDDAFKRISICGMGGVGKTTLVKELIKSVENELFDKVVMAVISQNPDYKNIQSQIADCLGLSLKSESVEGRGRELMQRLKEIDDDGKTKVLIVLDDVWSELNFDWVGIPSRDNQKCIKIVFTSRIEKECQKMGSQVNFHVSILLKEEAWYLFQSMTGDVVYEPHIYPIAKQVAKECGGLPLAIVIVGKALENEKELTAWEDGFEQLQNSQSSSFPDVHNYVYSRIELSFKILGSTEHKKLLMLCGLFPEDFDIPIEILLRHAIGLGLFKAVGEPLKARNRVRSLVGDLKRCFLLLDSNVPGCVKMHDIVRDVVILVSFKTEHKFMVKYDMKRLKEEKLNDINAISLILDHTIELENSLDCPTLQLLQVRSKGDGPNQWPEHFFRGMRALKVLSMHNLHIQKLSSFSQALVSLHTLQVEYCDVGDISIIGKELTHIEVLSFAHSNIKELPIEIGNLSILRLLDLTNCNDLNVISSNVLIRLSRLEELYLRMDNFPWKGNEVAINELKKISYQLKVFEIKVRGTEVLIKDLDLYNLQKFWIYVDIYSDFQRSAHFESNLLQISAIDYQSINSILMISQLIKKCEILAIRKVKDLKNVMRQLSHDCPIPYLKDLRVDSCPDLEYLIDCTTHCSGFSQIRSLSLKNLQNFKEMCYTPNYHEIKGLMIDFSYLVELKLKDLPLFIGFDKAKNLKELNQVTRMNCAQSEATRVDEGVLSMNDKLFSSEWMQQFPKLETIFLEKCSSINVVFDTQRYSYSDGQVFPQLKEMEIFDLNQLTHVWSKALHYVQGFQNLKSLTISSCDSLRHVFTPAIIREVTNLEKLEIKSCKLMEYLVTNEEDGEEGGQINKEEVNIISFEKLDSLKLSGLPNLARVSANSCEIEFPSLRKLVIDDCPKLDTLFLLSAYTKHNNHYVASYSNLDGTGVSDFDENYPRSSNFHFGCMPLCYKLIRQSNKNNKIKGPSVSERKPRVELGGASLLEELFITGDLHDKLFLKGMDQARIRGGPVIDGHLFPYLKSLIMGYSDKITVLLSFSSMRCFEQLEKLHIFECNNLNEIVSQEESESSGEKIIFPALKSLILTNLPKLMAFFQSPYNLDCPSLQSVQISGCPNMDVFSHGFCSTPKLEDCNIRIGSLGSSYIHKNDMNATIQGFKTFVALQSSEMLNWTELYGQGMFGYFGKEREISIREYHRLSMLVPSNEIQMLQHVRTLDVSYCDSLVEVFESIRESTRKRDVTTHYQLQEMTLSSLPRLNQVWKHNIAEFVSFQNLTVMYAFQCDNLRSLFSHSMARSLVQLQKIVVEKCKMMEEIITMEEEYIGGGNKIKTLFPKLEVLKLCDLPMLECVCSGDYDYDIPLCTIEEDRELNNNDKVQISFPQLKELVFRGVPKIKCFCSGGYNYDIELLSIEEGTNRRTFPYGKVIVNTPSLRTLRWDKDGLLVAVNTLGDLNLTIYYVQNSKKYMVELQKLETFKDMDEELLGYIKRVTHLDIVNCHKLLNCIPSNMMHLLSHLEKLSVNECEYLEEIFESTDSMLQWELVFLKLLSLPKLKHIWKNHCQGFDCLQLIIIYECNDLEYVLPDVSVLTSIPNLWLIGVYECQKMKEIIGNNCNPTDCVQQKAKIKFPKLMKIELQKLPSLKCFGQSSFPCYIEMPQCRRIKIEDCPEMKTFCHSVHILVLNIRTWNVQISDTRTSFSHKKYVEALSREDFYLLKECSWLLSRATMTNTISMDFFSIASLEGDASGRSKQTRSEKKSHKAMLKLGMKAVTGVSCVTIKKNKNVSI</sequence>
<dbReference type="GO" id="GO:0043531">
    <property type="term" value="F:ADP binding"/>
    <property type="evidence" value="ECO:0007669"/>
    <property type="project" value="InterPro"/>
</dbReference>
<comment type="similarity">
    <text evidence="1">Belongs to the disease resistance NB-LRR family.</text>
</comment>
<dbReference type="Proteomes" id="UP000002051">
    <property type="component" value="Unassembled WGS sequence"/>
</dbReference>
<dbReference type="PANTHER" id="PTHR33463">
    <property type="entry name" value="NB-ARC DOMAIN-CONTAINING PROTEIN-RELATED"/>
    <property type="match status" value="1"/>
</dbReference>
<dbReference type="GO" id="GO:0005524">
    <property type="term" value="F:ATP binding"/>
    <property type="evidence" value="ECO:0007669"/>
    <property type="project" value="UniProtKB-KW"/>
</dbReference>
<dbReference type="PaxDb" id="3880-AES58665"/>
<reference evidence="6 8" key="2">
    <citation type="journal article" date="2014" name="BMC Genomics">
        <title>An improved genome release (version Mt4.0) for the model legume Medicago truncatula.</title>
        <authorList>
            <person name="Tang H."/>
            <person name="Krishnakumar V."/>
            <person name="Bidwell S."/>
            <person name="Rosen B."/>
            <person name="Chan A."/>
            <person name="Zhou S."/>
            <person name="Gentzbittel L."/>
            <person name="Childs K.L."/>
            <person name="Yandell M."/>
            <person name="Gundlach H."/>
            <person name="Mayer K.F."/>
            <person name="Schwartz D.C."/>
            <person name="Town C.D."/>
        </authorList>
    </citation>
    <scope>GENOME REANNOTATION</scope>
    <source>
        <strain evidence="6">A17</strain>
        <strain evidence="7 8">cv. Jemalong A17</strain>
    </source>
</reference>
<keyword evidence="4" id="KW-0067">ATP-binding</keyword>
<evidence type="ECO:0000313" key="7">
    <source>
        <dbReference type="EnsemblPlants" id="KEH39710"/>
    </source>
</evidence>
<evidence type="ECO:0000313" key="6">
    <source>
        <dbReference type="EMBL" id="KEH39710.1"/>
    </source>
</evidence>
<dbReference type="SMART" id="SM00382">
    <property type="entry name" value="AAA"/>
    <property type="match status" value="1"/>
</dbReference>
<gene>
    <name evidence="6" type="ordered locus">MTR_1g006975</name>
</gene>
<dbReference type="InterPro" id="IPR002715">
    <property type="entry name" value="Nas_poly-pep-assoc_cplx_dom"/>
</dbReference>
<feature type="domain" description="AAA+ ATPase" evidence="5">
    <location>
        <begin position="176"/>
        <end position="316"/>
    </location>
</feature>
<accession>A0A072VNI6</accession>
<dbReference type="InterPro" id="IPR032675">
    <property type="entry name" value="LRR_dom_sf"/>
</dbReference>
<keyword evidence="3" id="KW-0611">Plant defense</keyword>
<dbReference type="Gene3D" id="1.10.8.430">
    <property type="entry name" value="Helical domain of apoptotic protease-activating factors"/>
    <property type="match status" value="1"/>
</dbReference>
<keyword evidence="8" id="KW-1185">Reference proteome</keyword>
<dbReference type="eggNOG" id="KOG4658">
    <property type="taxonomic scope" value="Eukaryota"/>
</dbReference>
<reference evidence="7" key="3">
    <citation type="submission" date="2015-04" db="UniProtKB">
        <authorList>
            <consortium name="EnsemblPlants"/>
        </authorList>
    </citation>
    <scope>IDENTIFICATION</scope>
    <source>
        <strain evidence="7">cv. Jemalong A17</strain>
    </source>
</reference>
<dbReference type="GO" id="GO:0006952">
    <property type="term" value="P:defense response"/>
    <property type="evidence" value="ECO:0007669"/>
    <property type="project" value="UniProtKB-KW"/>
</dbReference>
<dbReference type="PRINTS" id="PR00364">
    <property type="entry name" value="DISEASERSIST"/>
</dbReference>
<evidence type="ECO:0000313" key="8">
    <source>
        <dbReference type="Proteomes" id="UP000002051"/>
    </source>
</evidence>
<dbReference type="InterPro" id="IPR050905">
    <property type="entry name" value="Plant_NBS-LRR"/>
</dbReference>